<proteinExistence type="predicted"/>
<protein>
    <recommendedName>
        <fullName evidence="3">Transposase</fullName>
    </recommendedName>
</protein>
<evidence type="ECO:0008006" key="3">
    <source>
        <dbReference type="Google" id="ProtNLM"/>
    </source>
</evidence>
<dbReference type="AlphaFoldDB" id="A0A1I5NL87"/>
<dbReference type="GO" id="GO:0006313">
    <property type="term" value="P:DNA transposition"/>
    <property type="evidence" value="ECO:0007669"/>
    <property type="project" value="InterPro"/>
</dbReference>
<dbReference type="InterPro" id="IPR036515">
    <property type="entry name" value="Transposase_17_sf"/>
</dbReference>
<evidence type="ECO:0000313" key="2">
    <source>
        <dbReference type="Proteomes" id="UP000199306"/>
    </source>
</evidence>
<dbReference type="GO" id="GO:0003677">
    <property type="term" value="F:DNA binding"/>
    <property type="evidence" value="ECO:0007669"/>
    <property type="project" value="InterPro"/>
</dbReference>
<dbReference type="GO" id="GO:0004803">
    <property type="term" value="F:transposase activity"/>
    <property type="evidence" value="ECO:0007669"/>
    <property type="project" value="InterPro"/>
</dbReference>
<dbReference type="Proteomes" id="UP000199306">
    <property type="component" value="Unassembled WGS sequence"/>
</dbReference>
<dbReference type="EMBL" id="FOXH01000002">
    <property type="protein sequence ID" value="SFP22608.1"/>
    <property type="molecule type" value="Genomic_DNA"/>
</dbReference>
<evidence type="ECO:0000313" key="1">
    <source>
        <dbReference type="EMBL" id="SFP22608.1"/>
    </source>
</evidence>
<organism evidence="1 2">
    <name type="scientific">Pseudarcicella hirudinis</name>
    <dbReference type="NCBI Taxonomy" id="1079859"/>
    <lineage>
        <taxon>Bacteria</taxon>
        <taxon>Pseudomonadati</taxon>
        <taxon>Bacteroidota</taxon>
        <taxon>Cytophagia</taxon>
        <taxon>Cytophagales</taxon>
        <taxon>Flectobacillaceae</taxon>
        <taxon>Pseudarcicella</taxon>
    </lineage>
</organism>
<keyword evidence="2" id="KW-1185">Reference proteome</keyword>
<reference evidence="1 2" key="1">
    <citation type="submission" date="2016-10" db="EMBL/GenBank/DDBJ databases">
        <authorList>
            <person name="de Groot N.N."/>
        </authorList>
    </citation>
    <scope>NUCLEOTIDE SEQUENCE [LARGE SCALE GENOMIC DNA]</scope>
    <source>
        <strain evidence="2">E92,LMG 26720,CCM 7988</strain>
    </source>
</reference>
<dbReference type="STRING" id="1079859.SAMN04515674_1028"/>
<gene>
    <name evidence="1" type="ORF">SAMN04515674_1028</name>
</gene>
<accession>A0A1I5NL87</accession>
<name>A0A1I5NL87_9BACT</name>
<dbReference type="SUPFAM" id="SSF143422">
    <property type="entry name" value="Transposase IS200-like"/>
    <property type="match status" value="1"/>
</dbReference>
<dbReference type="Gene3D" id="3.30.70.1290">
    <property type="entry name" value="Transposase IS200-like"/>
    <property type="match status" value="1"/>
</dbReference>
<sequence length="120" mass="14180">MIVGSKGRALDKVVGEMKSFTSRALRKMIENHQGESRKEWLIWMMKRAGTKNGNNNDWQFWQQNNHPIELLNDEMFHQKLSYIHNNPVEAGFVENQEDWLYSSARDFYGQKGLIELCYII</sequence>